<evidence type="ECO:0000313" key="3">
    <source>
        <dbReference type="Proteomes" id="UP000282084"/>
    </source>
</evidence>
<gene>
    <name evidence="2" type="ORF">C8E97_3168</name>
</gene>
<dbReference type="AlphaFoldDB" id="A0A495W1D7"/>
<dbReference type="PANTHER" id="PTHR47691">
    <property type="entry name" value="REGULATOR-RELATED"/>
    <property type="match status" value="1"/>
</dbReference>
<dbReference type="SMART" id="SM00028">
    <property type="entry name" value="TPR"/>
    <property type="match status" value="4"/>
</dbReference>
<dbReference type="OrthoDB" id="3275754at2"/>
<comment type="caution">
    <text evidence="2">The sequence shown here is derived from an EMBL/GenBank/DDBJ whole genome shotgun (WGS) entry which is preliminary data.</text>
</comment>
<dbReference type="InterPro" id="IPR011990">
    <property type="entry name" value="TPR-like_helical_dom_sf"/>
</dbReference>
<dbReference type="GO" id="GO:0043531">
    <property type="term" value="F:ADP binding"/>
    <property type="evidence" value="ECO:0007669"/>
    <property type="project" value="InterPro"/>
</dbReference>
<sequence>MTVRNRQGDSRDDGTPSVGSTPASGVHNAVVGVVSGSVVQAGVLVVGTAHQPAARERPVPRQLPAAPPAFVGRAGECAELTAAVERPVGGAPAIAAICGAGGIGKTALALHWAHRHADRFPDGQLFVDLNGFSSAGEPMTPGAAVRGFLDALGVDPARIPSEPHAQTGLYRSLVAGKRLLIVLDNAADAEQLGPLLPGDASCGVLVTSRRRLDSLIANHGAHPVRLAALAGTEAHRLLAAHLGPDRVDAEPGAVADLLAVCGGFPLALAIVAGRARAHPHLPLTGLVAELCDEANGLDVLDGDDPAVSLPAVLSWSLRALTPWQRAVFGLLGIAPGSDIGSGAAASLLGVPGIRARAVLRELVRASLLDEHAPGRWRMHDLIRRCAVERADRDLTDAEREAALRRVVGFHLHTADAAARLLHPQVYESMVPFGRPPGGCAPLRPADARAALAWFRAEYPNLAAVERFAVERRRDALVWQLAWVMQGFRVMQGHHADNEAAWRAALVAAHRLPDPVLPTWTRGFLGAALTWNRRYAEATGHLEHVLSVAVDFEEVGVEGHAHALLAWNHGEAGDHERAWEHAHHALRICREAALGGKEAYALHVVGRCRMRAGDLAGARDCCETALALHRAQGDRFGEAEVLDSLGGIARREGRLDVVEHYRRAADLHRAHGYTYAEAESLDHLGQAHLADGQRVRARAAWEEALALYREQGRDTAAARVRARLDDLDAAGRPPPGSG</sequence>
<evidence type="ECO:0000313" key="2">
    <source>
        <dbReference type="EMBL" id="RKT54525.1"/>
    </source>
</evidence>
<dbReference type="RefSeq" id="WP_121006214.1">
    <property type="nucleotide sequence ID" value="NZ_RBXO01000001.1"/>
</dbReference>
<evidence type="ECO:0000256" key="1">
    <source>
        <dbReference type="SAM" id="MobiDB-lite"/>
    </source>
</evidence>
<dbReference type="PANTHER" id="PTHR47691:SF3">
    <property type="entry name" value="HTH-TYPE TRANSCRIPTIONAL REGULATOR RV0890C-RELATED"/>
    <property type="match status" value="1"/>
</dbReference>
<name>A0A495W1D7_9PSEU</name>
<dbReference type="SUPFAM" id="SSF52540">
    <property type="entry name" value="P-loop containing nucleoside triphosphate hydrolases"/>
    <property type="match status" value="1"/>
</dbReference>
<feature type="compositionally biased region" description="Basic and acidic residues" evidence="1">
    <location>
        <begin position="1"/>
        <end position="14"/>
    </location>
</feature>
<dbReference type="InterPro" id="IPR019734">
    <property type="entry name" value="TPR_rpt"/>
</dbReference>
<feature type="region of interest" description="Disordered" evidence="1">
    <location>
        <begin position="1"/>
        <end position="25"/>
    </location>
</feature>
<dbReference type="EMBL" id="RBXO01000001">
    <property type="protein sequence ID" value="RKT54525.1"/>
    <property type="molecule type" value="Genomic_DNA"/>
</dbReference>
<dbReference type="Proteomes" id="UP000282084">
    <property type="component" value="Unassembled WGS sequence"/>
</dbReference>
<protein>
    <submittedName>
        <fullName evidence="2">Putative ATPase</fullName>
    </submittedName>
</protein>
<proteinExistence type="predicted"/>
<accession>A0A495W1D7</accession>
<organism evidence="2 3">
    <name type="scientific">Saccharothrix australiensis</name>
    <dbReference type="NCBI Taxonomy" id="2072"/>
    <lineage>
        <taxon>Bacteria</taxon>
        <taxon>Bacillati</taxon>
        <taxon>Actinomycetota</taxon>
        <taxon>Actinomycetes</taxon>
        <taxon>Pseudonocardiales</taxon>
        <taxon>Pseudonocardiaceae</taxon>
        <taxon>Saccharothrix</taxon>
    </lineage>
</organism>
<dbReference type="Pfam" id="PF13374">
    <property type="entry name" value="TPR_10"/>
    <property type="match status" value="1"/>
</dbReference>
<dbReference type="SUPFAM" id="SSF48452">
    <property type="entry name" value="TPR-like"/>
    <property type="match status" value="2"/>
</dbReference>
<reference evidence="2 3" key="1">
    <citation type="submission" date="2018-10" db="EMBL/GenBank/DDBJ databases">
        <title>Sequencing the genomes of 1000 actinobacteria strains.</title>
        <authorList>
            <person name="Klenk H.-P."/>
        </authorList>
    </citation>
    <scope>NUCLEOTIDE SEQUENCE [LARGE SCALE GENOMIC DNA]</scope>
    <source>
        <strain evidence="2 3">DSM 43800</strain>
    </source>
</reference>
<keyword evidence="3" id="KW-1185">Reference proteome</keyword>
<dbReference type="InterPro" id="IPR027417">
    <property type="entry name" value="P-loop_NTPase"/>
</dbReference>
<dbReference type="Gene3D" id="3.40.50.300">
    <property type="entry name" value="P-loop containing nucleotide triphosphate hydrolases"/>
    <property type="match status" value="1"/>
</dbReference>
<dbReference type="Gene3D" id="1.25.40.10">
    <property type="entry name" value="Tetratricopeptide repeat domain"/>
    <property type="match status" value="1"/>
</dbReference>
<dbReference type="PRINTS" id="PR00364">
    <property type="entry name" value="DISEASERSIST"/>
</dbReference>